<gene>
    <name evidence="2" type="ORF">PGLA1383_LOCUS29089</name>
</gene>
<accession>A0A813FAM6</accession>
<evidence type="ECO:0000313" key="2">
    <source>
        <dbReference type="EMBL" id="CAE8611284.1"/>
    </source>
</evidence>
<keyword evidence="3" id="KW-1185">Reference proteome</keyword>
<dbReference type="AlphaFoldDB" id="A0A813FAM6"/>
<organism evidence="2 3">
    <name type="scientific">Polarella glacialis</name>
    <name type="common">Dinoflagellate</name>
    <dbReference type="NCBI Taxonomy" id="89957"/>
    <lineage>
        <taxon>Eukaryota</taxon>
        <taxon>Sar</taxon>
        <taxon>Alveolata</taxon>
        <taxon>Dinophyceae</taxon>
        <taxon>Suessiales</taxon>
        <taxon>Suessiaceae</taxon>
        <taxon>Polarella</taxon>
    </lineage>
</organism>
<feature type="region of interest" description="Disordered" evidence="1">
    <location>
        <begin position="46"/>
        <end position="78"/>
    </location>
</feature>
<evidence type="ECO:0000313" key="3">
    <source>
        <dbReference type="Proteomes" id="UP000654075"/>
    </source>
</evidence>
<proteinExistence type="predicted"/>
<name>A0A813FAM6_POLGL</name>
<dbReference type="Proteomes" id="UP000654075">
    <property type="component" value="Unassembled WGS sequence"/>
</dbReference>
<protein>
    <submittedName>
        <fullName evidence="2">Uncharacterized protein</fullName>
    </submittedName>
</protein>
<sequence>MRAPSRLSKQKLRKQDACMLGHWLLTYLGLARTHLVQLLIVPGAREREAKRKAPSTAGSTGDCETALRPPGLRTGSQGCLSLNKRMNKRMRLTCLGATRPLRAS</sequence>
<evidence type="ECO:0000256" key="1">
    <source>
        <dbReference type="SAM" id="MobiDB-lite"/>
    </source>
</evidence>
<dbReference type="EMBL" id="CAJNNV010025017">
    <property type="protein sequence ID" value="CAE8611284.1"/>
    <property type="molecule type" value="Genomic_DNA"/>
</dbReference>
<reference evidence="2" key="1">
    <citation type="submission" date="2021-02" db="EMBL/GenBank/DDBJ databases">
        <authorList>
            <person name="Dougan E. K."/>
            <person name="Rhodes N."/>
            <person name="Thang M."/>
            <person name="Chan C."/>
        </authorList>
    </citation>
    <scope>NUCLEOTIDE SEQUENCE</scope>
</reference>
<comment type="caution">
    <text evidence="2">The sequence shown here is derived from an EMBL/GenBank/DDBJ whole genome shotgun (WGS) entry which is preliminary data.</text>
</comment>